<dbReference type="Proteomes" id="UP000601435">
    <property type="component" value="Unassembled WGS sequence"/>
</dbReference>
<feature type="region of interest" description="Disordered" evidence="1">
    <location>
        <begin position="1"/>
        <end position="134"/>
    </location>
</feature>
<name>A0A812MYA9_9DINO</name>
<protein>
    <submittedName>
        <fullName evidence="2">Pol protein</fullName>
    </submittedName>
</protein>
<dbReference type="EMBL" id="CAJNJA010011094">
    <property type="protein sequence ID" value="CAE7266398.1"/>
    <property type="molecule type" value="Genomic_DNA"/>
</dbReference>
<evidence type="ECO:0000313" key="2">
    <source>
        <dbReference type="EMBL" id="CAE7266398.1"/>
    </source>
</evidence>
<accession>A0A812MYA9</accession>
<comment type="caution">
    <text evidence="2">The sequence shown here is derived from an EMBL/GenBank/DDBJ whole genome shotgun (WGS) entry which is preliminary data.</text>
</comment>
<organism evidence="2 3">
    <name type="scientific">Symbiodinium necroappetens</name>
    <dbReference type="NCBI Taxonomy" id="1628268"/>
    <lineage>
        <taxon>Eukaryota</taxon>
        <taxon>Sar</taxon>
        <taxon>Alveolata</taxon>
        <taxon>Dinophyceae</taxon>
        <taxon>Suessiales</taxon>
        <taxon>Symbiodiniaceae</taxon>
        <taxon>Symbiodinium</taxon>
    </lineage>
</organism>
<sequence length="1240" mass="138200">MASHAGDDNDDGATLSELEDLEARMDTTPHDHGRGAPSAAGPPKGPPPPRPVHAASGTDRAGNAAATSTTPAAPDSDEDSDPTRRWPLLEVSEGGHRFYERVQGPPLPNGKFGASSDSSSVGLSSSTSSAPASLNSLTWSETSLVLCGPSLEEAKGVLCGQYRMELSTTRPELTSRSQGAKVGALRRKMVGSPWQVVQQLAHQYLTADRRQYWSNWEFQAPLPSIACGPAKERRRELALLHINQRGTRHASGEEASRTIASSGVSVRSLVRPAEFMAWCDMQADLDAIIIQETHWHDTSDFCTGAPAFFSCCTAATSKTTQLPVSIIGVYQHVWRAASPPPAILSFVVIYGNTLIGSCSVPRGTTQPDSDLSALVHKHSLSVLNTWNTRAAGTFYSPQGCTQTDYIITRQCTAHLQAKRAYPDHAFPVGGGRLSGHYPIRAQLPMQSFRRSPSQDGPAVPMIDLAALQTAVCQASPEAQDMQASLDQRLQQVDVTNLTSAHKHINRILLEAAAAAFPKQPAPDNRVSAQPAFRVSASSVWQLYHDFKKPRACTPWAIFTKWKLATTLARASKALRKQSHRLKKQFYESQVDQAEQAALRNDQRSLFLIIKRLSPKSRNIACRLRGDDGRLLTGPEQLQHIVAYGNKTFAAKDDTRPSTPLLTTPTISAQDLTAELGKLGSLGELDEDWKSSYVVWIPKPGSLRHHLLRGLEPALRMTPQFAYAKHRGTADALLRAHMHFEAVAKLVQVLTLFADDVWGAWELRTAQDLTQAVADISLILETLETLDMTINYNKTAILFKLVGKDAKRLKQEHTFMKAGQLHLKLVVHGRECGIPIKEQHEYLGTIVTYRHRLQRNMQHRLKACTARYQGLRKLLNGSHHLAVHHRLRLWQETFITENAMRVHCGLKHESKPQHSTRTPTVFQPELHSKAGMPACQLCERQFWRAWAFFFNNMPLVHRSAFQRSLDSWEKWLQISAVRLELTQMYGSSQDFALNEEAEIFANCWPDTEAIHSAATPPDPRPPQQQDPLRLLTRVVLQQEQTISRLRHDKGFVLFMRQGEDGTLGALMRVAKEWNNKKSQENQTVRSPLHTVLLSSMVSTLLKLAQQAVATEENKQKMITAEWLTTNSEWSYRTWNPTERRLVVDTTKSPLQHAEIVRILNYLLEHLTGEAIQRFNSTVQLPILEQQGANIATFALEVSLTEIYHHFERLCGSAIMSLIGVSMKKDTLPQTPAAKQLANLFY</sequence>
<dbReference type="OrthoDB" id="409048at2759"/>
<keyword evidence="3" id="KW-1185">Reference proteome</keyword>
<proteinExistence type="predicted"/>
<feature type="compositionally biased region" description="Low complexity" evidence="1">
    <location>
        <begin position="64"/>
        <end position="74"/>
    </location>
</feature>
<feature type="compositionally biased region" description="Low complexity" evidence="1">
    <location>
        <begin position="114"/>
        <end position="134"/>
    </location>
</feature>
<gene>
    <name evidence="2" type="primary">pol</name>
    <name evidence="2" type="ORF">SNEC2469_LOCUS6276</name>
</gene>
<reference evidence="2" key="1">
    <citation type="submission" date="2021-02" db="EMBL/GenBank/DDBJ databases">
        <authorList>
            <person name="Dougan E. K."/>
            <person name="Rhodes N."/>
            <person name="Thang M."/>
            <person name="Chan C."/>
        </authorList>
    </citation>
    <scope>NUCLEOTIDE SEQUENCE</scope>
</reference>
<dbReference type="AlphaFoldDB" id="A0A812MYA9"/>
<evidence type="ECO:0000313" key="3">
    <source>
        <dbReference type="Proteomes" id="UP000601435"/>
    </source>
</evidence>
<feature type="non-terminal residue" evidence="2">
    <location>
        <position position="1"/>
    </location>
</feature>
<feature type="compositionally biased region" description="Basic and acidic residues" evidence="1">
    <location>
        <begin position="21"/>
        <end position="34"/>
    </location>
</feature>
<evidence type="ECO:0000256" key="1">
    <source>
        <dbReference type="SAM" id="MobiDB-lite"/>
    </source>
</evidence>